<evidence type="ECO:0000313" key="1">
    <source>
        <dbReference type="EMBL" id="KAF2250253.1"/>
    </source>
</evidence>
<name>A0A6A6IL85_9PLEO</name>
<accession>A0A6A6IL85</accession>
<dbReference type="Proteomes" id="UP000800094">
    <property type="component" value="Unassembled WGS sequence"/>
</dbReference>
<dbReference type="GeneID" id="54575070"/>
<dbReference type="AlphaFoldDB" id="A0A6A6IL85"/>
<keyword evidence="2" id="KW-1185">Reference proteome</keyword>
<dbReference type="RefSeq" id="XP_033685257.1">
    <property type="nucleotide sequence ID" value="XM_033821740.1"/>
</dbReference>
<proteinExistence type="predicted"/>
<reference evidence="1" key="1">
    <citation type="journal article" date="2020" name="Stud. Mycol.">
        <title>101 Dothideomycetes genomes: a test case for predicting lifestyles and emergence of pathogens.</title>
        <authorList>
            <person name="Haridas S."/>
            <person name="Albert R."/>
            <person name="Binder M."/>
            <person name="Bloem J."/>
            <person name="Labutti K."/>
            <person name="Salamov A."/>
            <person name="Andreopoulos B."/>
            <person name="Baker S."/>
            <person name="Barry K."/>
            <person name="Bills G."/>
            <person name="Bluhm B."/>
            <person name="Cannon C."/>
            <person name="Castanera R."/>
            <person name="Culley D."/>
            <person name="Daum C."/>
            <person name="Ezra D."/>
            <person name="Gonzalez J."/>
            <person name="Henrissat B."/>
            <person name="Kuo A."/>
            <person name="Liang C."/>
            <person name="Lipzen A."/>
            <person name="Lutzoni F."/>
            <person name="Magnuson J."/>
            <person name="Mondo S."/>
            <person name="Nolan M."/>
            <person name="Ohm R."/>
            <person name="Pangilinan J."/>
            <person name="Park H.-J."/>
            <person name="Ramirez L."/>
            <person name="Alfaro M."/>
            <person name="Sun H."/>
            <person name="Tritt A."/>
            <person name="Yoshinaga Y."/>
            <person name="Zwiers L.-H."/>
            <person name="Turgeon B."/>
            <person name="Goodwin S."/>
            <person name="Spatafora J."/>
            <person name="Crous P."/>
            <person name="Grigoriev I."/>
        </authorList>
    </citation>
    <scope>NUCLEOTIDE SEQUENCE</scope>
    <source>
        <strain evidence="1">CBS 122368</strain>
    </source>
</reference>
<evidence type="ECO:0000313" key="2">
    <source>
        <dbReference type="Proteomes" id="UP000800094"/>
    </source>
</evidence>
<protein>
    <submittedName>
        <fullName evidence="1">Uncharacterized protein</fullName>
    </submittedName>
</protein>
<sequence>MFKVLIMPTKCEDLSVTGSAAHPKFGYGSFRRREEWHEHRGHTPTEWDEEAPCTQYRARDYFLDVPLYWPLAERLRRFPENRAAARNTESWMLSSLPRCVRLMMLLFERSQELVNFASVVATVSDCMADGTVGRYYIQGGVVVKDLDLNIRSVDALEHTAMG</sequence>
<organism evidence="1 2">
    <name type="scientific">Trematosphaeria pertusa</name>
    <dbReference type="NCBI Taxonomy" id="390896"/>
    <lineage>
        <taxon>Eukaryota</taxon>
        <taxon>Fungi</taxon>
        <taxon>Dikarya</taxon>
        <taxon>Ascomycota</taxon>
        <taxon>Pezizomycotina</taxon>
        <taxon>Dothideomycetes</taxon>
        <taxon>Pleosporomycetidae</taxon>
        <taxon>Pleosporales</taxon>
        <taxon>Massarineae</taxon>
        <taxon>Trematosphaeriaceae</taxon>
        <taxon>Trematosphaeria</taxon>
    </lineage>
</organism>
<dbReference type="EMBL" id="ML987194">
    <property type="protein sequence ID" value="KAF2250253.1"/>
    <property type="molecule type" value="Genomic_DNA"/>
</dbReference>
<gene>
    <name evidence="1" type="ORF">BU26DRAFT_298086</name>
</gene>